<evidence type="ECO:0000256" key="3">
    <source>
        <dbReference type="ARBA" id="ARBA00022741"/>
    </source>
</evidence>
<dbReference type="InterPro" id="IPR017911">
    <property type="entry name" value="MacB-like_ATP-bd"/>
</dbReference>
<dbReference type="Proteomes" id="UP000481964">
    <property type="component" value="Unassembled WGS sequence"/>
</dbReference>
<dbReference type="CDD" id="cd03255">
    <property type="entry name" value="ABC_MJ0796_LolCDE_FtsE"/>
    <property type="match status" value="1"/>
</dbReference>
<dbReference type="EMBL" id="QSIS01000011">
    <property type="protein sequence ID" value="RHD07884.1"/>
    <property type="molecule type" value="Genomic_DNA"/>
</dbReference>
<evidence type="ECO:0000256" key="4">
    <source>
        <dbReference type="ARBA" id="ARBA00022840"/>
    </source>
</evidence>
<dbReference type="Proteomes" id="UP000095780">
    <property type="component" value="Unassembled WGS sequence"/>
</dbReference>
<dbReference type="Pfam" id="PF00005">
    <property type="entry name" value="ABC_tran"/>
    <property type="match status" value="1"/>
</dbReference>
<feature type="domain" description="ABC transporter" evidence="5">
    <location>
        <begin position="14"/>
        <end position="230"/>
    </location>
</feature>
<dbReference type="PANTHER" id="PTHR42798:SF6">
    <property type="entry name" value="CELL DIVISION ATP-BINDING PROTEIN FTSE"/>
    <property type="match status" value="1"/>
</dbReference>
<organism evidence="6 10">
    <name type="scientific">Lachnospira eligens</name>
    <dbReference type="NCBI Taxonomy" id="39485"/>
    <lineage>
        <taxon>Bacteria</taxon>
        <taxon>Bacillati</taxon>
        <taxon>Bacillota</taxon>
        <taxon>Clostridia</taxon>
        <taxon>Lachnospirales</taxon>
        <taxon>Lachnospiraceae</taxon>
        <taxon>Lachnospira</taxon>
    </lineage>
</organism>
<dbReference type="InterPro" id="IPR003439">
    <property type="entry name" value="ABC_transporter-like_ATP-bd"/>
</dbReference>
<dbReference type="GO" id="GO:0022857">
    <property type="term" value="F:transmembrane transporter activity"/>
    <property type="evidence" value="ECO:0007669"/>
    <property type="project" value="UniProtKB-ARBA"/>
</dbReference>
<dbReference type="OrthoDB" id="9802264at2"/>
<evidence type="ECO:0000313" key="8">
    <source>
        <dbReference type="EMBL" id="MSC56726.1"/>
    </source>
</evidence>
<dbReference type="GO" id="GO:0005524">
    <property type="term" value="F:ATP binding"/>
    <property type="evidence" value="ECO:0007669"/>
    <property type="project" value="UniProtKB-KW"/>
</dbReference>
<keyword evidence="6" id="KW-0378">Hydrolase</keyword>
<evidence type="ECO:0000256" key="1">
    <source>
        <dbReference type="ARBA" id="ARBA00005417"/>
    </source>
</evidence>
<name>A0A174YK03_9FIRM</name>
<evidence type="ECO:0000313" key="12">
    <source>
        <dbReference type="Proteomes" id="UP000284794"/>
    </source>
</evidence>
<dbReference type="InterPro" id="IPR003593">
    <property type="entry name" value="AAA+_ATPase"/>
</dbReference>
<evidence type="ECO:0000313" key="6">
    <source>
        <dbReference type="EMBL" id="CUQ75465.1"/>
    </source>
</evidence>
<dbReference type="EMBL" id="CZBV01000008">
    <property type="protein sequence ID" value="CUQ90261.1"/>
    <property type="molecule type" value="Genomic_DNA"/>
</dbReference>
<gene>
    <name evidence="6" type="primary">lolD_1</name>
    <name evidence="7" type="synonym">lolD_7</name>
    <name evidence="9" type="ORF">DW811_08950</name>
    <name evidence="6" type="ORF">ERS852490_00530</name>
    <name evidence="7" type="ORF">ERS852492_02637</name>
    <name evidence="8" type="ORF">GKE48_04550</name>
</gene>
<keyword evidence="2" id="KW-0813">Transport</keyword>
<protein>
    <submittedName>
        <fullName evidence="9">ABC transporter ATP-binding protein</fullName>
    </submittedName>
    <submittedName>
        <fullName evidence="8">ATP-binding cassette domain-containing protein</fullName>
    </submittedName>
    <submittedName>
        <fullName evidence="6">Lipoprotein-releasing system ATP-binding protein LolD</fullName>
        <ecNumber evidence="6">3.6.3.-</ecNumber>
    </submittedName>
</protein>
<dbReference type="InterPro" id="IPR027417">
    <property type="entry name" value="P-loop_NTPase"/>
</dbReference>
<evidence type="ECO:0000256" key="2">
    <source>
        <dbReference type="ARBA" id="ARBA00022448"/>
    </source>
</evidence>
<comment type="similarity">
    <text evidence="1">Belongs to the ABC transporter superfamily.</text>
</comment>
<proteinExistence type="inferred from homology"/>
<dbReference type="EC" id="3.6.3.-" evidence="6"/>
<evidence type="ECO:0000259" key="5">
    <source>
        <dbReference type="PROSITE" id="PS50893"/>
    </source>
</evidence>
<evidence type="ECO:0000313" key="13">
    <source>
        <dbReference type="Proteomes" id="UP000481964"/>
    </source>
</evidence>
<accession>A0A174YK03</accession>
<keyword evidence="6" id="KW-0449">Lipoprotein</keyword>
<dbReference type="InterPro" id="IPR017871">
    <property type="entry name" value="ABC_transporter-like_CS"/>
</dbReference>
<evidence type="ECO:0000313" key="9">
    <source>
        <dbReference type="EMBL" id="RHD07884.1"/>
    </source>
</evidence>
<dbReference type="SUPFAM" id="SSF52540">
    <property type="entry name" value="P-loop containing nucleoside triphosphate hydrolases"/>
    <property type="match status" value="1"/>
</dbReference>
<dbReference type="Proteomes" id="UP000284794">
    <property type="component" value="Unassembled WGS sequence"/>
</dbReference>
<sequence>MDRRDGYIMNEIMLRAENIERTYHAGSVDVPALKNCTLEFGQGEFTAIIGKSGSGKSTLLRILGSVDEPDTGSVIIAGKKITGMKDKELSEFRRRNIGYIYQDYSLFPEFTAYENVVMPILIDGKKPDENEVDDLLEELGISHCKNKFPSQMSGGEQQRVAIARALITHPAVILADEPTGNLDAGSAGTVAQMLSKASQKHNQTIIMVTHDRQMADYADKIITIVDGVCQ</sequence>
<dbReference type="FunFam" id="3.40.50.300:FF:000032">
    <property type="entry name" value="Export ABC transporter ATP-binding protein"/>
    <property type="match status" value="1"/>
</dbReference>
<evidence type="ECO:0000313" key="7">
    <source>
        <dbReference type="EMBL" id="CUQ90261.1"/>
    </source>
</evidence>
<dbReference type="GO" id="GO:0098796">
    <property type="term" value="C:membrane protein complex"/>
    <property type="evidence" value="ECO:0007669"/>
    <property type="project" value="UniProtKB-ARBA"/>
</dbReference>
<dbReference type="AlphaFoldDB" id="A0A174YK03"/>
<dbReference type="GO" id="GO:0016887">
    <property type="term" value="F:ATP hydrolysis activity"/>
    <property type="evidence" value="ECO:0007669"/>
    <property type="project" value="InterPro"/>
</dbReference>
<dbReference type="Gene3D" id="3.40.50.300">
    <property type="entry name" value="P-loop containing nucleotide triphosphate hydrolases"/>
    <property type="match status" value="1"/>
</dbReference>
<dbReference type="EMBL" id="WKRD01000003">
    <property type="protein sequence ID" value="MSC56726.1"/>
    <property type="molecule type" value="Genomic_DNA"/>
</dbReference>
<dbReference type="SMART" id="SM00382">
    <property type="entry name" value="AAA"/>
    <property type="match status" value="1"/>
</dbReference>
<keyword evidence="4 6" id="KW-0067">ATP-binding</keyword>
<dbReference type="PROSITE" id="PS00211">
    <property type="entry name" value="ABC_TRANSPORTER_1"/>
    <property type="match status" value="1"/>
</dbReference>
<dbReference type="EMBL" id="CZBU01000001">
    <property type="protein sequence ID" value="CUQ75465.1"/>
    <property type="molecule type" value="Genomic_DNA"/>
</dbReference>
<reference evidence="9 12" key="2">
    <citation type="submission" date="2018-08" db="EMBL/GenBank/DDBJ databases">
        <title>A genome reference for cultivated species of the human gut microbiota.</title>
        <authorList>
            <person name="Zou Y."/>
            <person name="Xue W."/>
            <person name="Luo G."/>
        </authorList>
    </citation>
    <scope>NUCLEOTIDE SEQUENCE [LARGE SCALE GENOMIC DNA]</scope>
    <source>
        <strain evidence="9 12">AM32-2AC</strain>
    </source>
</reference>
<dbReference type="PROSITE" id="PS50893">
    <property type="entry name" value="ABC_TRANSPORTER_2"/>
    <property type="match status" value="1"/>
</dbReference>
<evidence type="ECO:0000313" key="11">
    <source>
        <dbReference type="Proteomes" id="UP000095780"/>
    </source>
</evidence>
<reference evidence="10 11" key="1">
    <citation type="submission" date="2015-09" db="EMBL/GenBank/DDBJ databases">
        <authorList>
            <consortium name="Pathogen Informatics"/>
        </authorList>
    </citation>
    <scope>NUCLEOTIDE SEQUENCE [LARGE SCALE GENOMIC DNA]</scope>
    <source>
        <strain evidence="6 10">2789STDY5834875</strain>
        <strain evidence="7 11">2789STDY5834878</strain>
    </source>
</reference>
<dbReference type="PANTHER" id="PTHR42798">
    <property type="entry name" value="LIPOPROTEIN-RELEASING SYSTEM ATP-BINDING PROTEIN LOLD"/>
    <property type="match status" value="1"/>
</dbReference>
<keyword evidence="3" id="KW-0547">Nucleotide-binding</keyword>
<evidence type="ECO:0000313" key="10">
    <source>
        <dbReference type="Proteomes" id="UP000095621"/>
    </source>
</evidence>
<reference evidence="8 13" key="3">
    <citation type="journal article" date="2019" name="Nat. Med.">
        <title>A library of human gut bacterial isolates paired with longitudinal multiomics data enables mechanistic microbiome research.</title>
        <authorList>
            <person name="Poyet M."/>
            <person name="Groussin M."/>
            <person name="Gibbons S.M."/>
            <person name="Avila-Pacheco J."/>
            <person name="Jiang X."/>
            <person name="Kearney S.M."/>
            <person name="Perrotta A.R."/>
            <person name="Berdy B."/>
            <person name="Zhao S."/>
            <person name="Lieberman T.D."/>
            <person name="Swanson P.K."/>
            <person name="Smith M."/>
            <person name="Roesemann S."/>
            <person name="Alexander J.E."/>
            <person name="Rich S.A."/>
            <person name="Livny J."/>
            <person name="Vlamakis H."/>
            <person name="Clish C."/>
            <person name="Bullock K."/>
            <person name="Deik A."/>
            <person name="Scott J."/>
            <person name="Pierce K.A."/>
            <person name="Xavier R.J."/>
            <person name="Alm E.J."/>
        </authorList>
    </citation>
    <scope>NUCLEOTIDE SEQUENCE [LARGE SCALE GENOMIC DNA]</scope>
    <source>
        <strain evidence="8 13">BIOML-A1</strain>
    </source>
</reference>
<dbReference type="Proteomes" id="UP000095621">
    <property type="component" value="Unassembled WGS sequence"/>
</dbReference>